<keyword evidence="4" id="KW-0963">Cytoplasm</keyword>
<dbReference type="GO" id="GO:0097352">
    <property type="term" value="P:autophagosome maturation"/>
    <property type="evidence" value="ECO:0007669"/>
    <property type="project" value="TreeGrafter"/>
</dbReference>
<accession>A0A6B0RAY8</accession>
<keyword evidence="23" id="KW-1185">Reference proteome</keyword>
<gene>
    <name evidence="22" type="ORF">E5288_WYG006502</name>
</gene>
<dbReference type="FunFam" id="3.40.50.300:FF:001161">
    <property type="entry name" value="spermatogenesis-associated protein 5-like protein 1"/>
    <property type="match status" value="1"/>
</dbReference>
<keyword evidence="10" id="KW-0007">Acetylation</keyword>
<feature type="region of interest" description="Disordered" evidence="20">
    <location>
        <begin position="888"/>
        <end position="925"/>
    </location>
</feature>
<sequence length="1120" mass="121738">MAPDSGSFPEGPPLKLLPVDTRDRGTQRCRLGPTALRALGAHLGSAVKISLPDGGSCLCTAWPRRDGADGFVQLDPQCTSPGSAVGAPGSGGIINLNRLRLVPCPPLRSLAVWPELREQAGASGAPSPAAVLEAVQELLRNRPVSQGHVVAAPPGAPGPVAALHIVSGAPSPNPAGLVTPRTHISLSEVPPSEEEPQPEVPLGGLSEAADSLRELLRLPLRYPRALASLGLEVPRGVLLAGPPGVGKTQLVRAVARETGAELLAVSAPALQGARPGETEENVRRIFKRARDLASRRPTLLFLDEVDALCPRRGGPHQAPESRVVAQVLTLLDGIGEDREVVVVGSTNRPDALDPALRRPGRFDREVVIGTPTLRQRKAILQVITSKMPISGQVDLNLLAEMTVGYVGADLTALCREAAMQALLHSEKNQDNPTIDETDFLEAFKKIRPSSFRSVIGVTDIKPVGWEQIGGLEDVKLKLKQSIEWPLKFPREFVRMGLTQPKGVLLYGPPGCAKTTLVRALATSCCCSFVSVSGADLFSPFVGDSEKILSQVFRQARANTPAIVFLDEIDSILGSRSISRTECNVQDRVLSVLLNELDGVGLKTIERRGSKSDQHGKCKQLEKNEELEFQEIFNSNVIVVAATNRPDVLDDALLRPGRLDKIIYIPPPDEKGRLSILKVCTKNTPMGPDVSLEKVAAETCFFSGADLGNLCKEAALLALQENGLEVTTVKQEHFLESLKTVIMLENTDKREEDTWYLTASSPTRCHTEKSVSEGARHGMERAAGSRDLRQIMQRIKHQMNFKRSRISGSFKILEDKIHVSSLTDVNDEVRLRSLPWDPRFCGSFSRSPFRGAAFHQFWLSELSWFSVAGALTVSLGSLRAEVENRGGRQGALASGCSATEDTESCRGRPVAGHPAGKASQAPHGPRASRVIRTLRPAFRSGRAYSFGVFHDRGSGWSFIIRCVFPSKIRCDFTRKVFPNVVKLTDAVVYNKPNFSPGYKSSPIKALQTFYPAEELILNVLDRKRNPEPWETVDPTVPTKLVTINQEWKPIEELQKVRRATRSCTVIGPSLSGGCCADLKDLAGKGDTLKNKCKQCDDSKARVETSTWYKGNLPEEQGSLKT</sequence>
<name>A0A6B0RAY8_9CETA</name>
<dbReference type="GO" id="GO:0034098">
    <property type="term" value="C:VCP-NPL4-UFD1 AAA ATPase complex"/>
    <property type="evidence" value="ECO:0007669"/>
    <property type="project" value="TreeGrafter"/>
</dbReference>
<dbReference type="PROSITE" id="PS00674">
    <property type="entry name" value="AAA"/>
    <property type="match status" value="1"/>
</dbReference>
<dbReference type="Gene3D" id="1.10.8.60">
    <property type="match status" value="2"/>
</dbReference>
<keyword evidence="6" id="KW-0677">Repeat</keyword>
<dbReference type="InterPro" id="IPR050168">
    <property type="entry name" value="AAA_ATPase_domain"/>
</dbReference>
<dbReference type="GO" id="GO:0005819">
    <property type="term" value="C:spindle"/>
    <property type="evidence" value="ECO:0007669"/>
    <property type="project" value="UniProtKB-SubCell"/>
</dbReference>
<evidence type="ECO:0000256" key="5">
    <source>
        <dbReference type="ARBA" id="ARBA00022517"/>
    </source>
</evidence>
<dbReference type="GO" id="GO:0042254">
    <property type="term" value="P:ribosome biogenesis"/>
    <property type="evidence" value="ECO:0007669"/>
    <property type="project" value="UniProtKB-KW"/>
</dbReference>
<dbReference type="InterPro" id="IPR003960">
    <property type="entry name" value="ATPase_AAA_CS"/>
</dbReference>
<evidence type="ECO:0000256" key="12">
    <source>
        <dbReference type="ARBA" id="ARBA00023242"/>
    </source>
</evidence>
<comment type="function">
    <text evidence="13">ATP-dependent chaperone part of the 55LCC heterohexameric ATPase complex which is chromatin-associated and promotes replisome proteostasis to maintain replication fork progression and genome stability. Required for replication fork progression, sister chromatid cohesion, and chromosome stability. The ATPase activity is specifically enhanced by replication fork DNA and is coupled to cysteine protease-dependent cleavage of replisome substrates in response to replication fork damage. Uses ATPase activity to process replisome substrates in S-phase, facilitating their proteolytic turnover from chromatin to ensure DNA replication and mitotic fidelity. Plays an essential role in the cytoplasmic maturation steps of pre-60S ribosomal particles by promoting the release of shuttling protein RSL24D1/RLP24 from the pre-ribosomal particles.</text>
</comment>
<comment type="subunit">
    <text evidence="15">Part of the 55LCC heterohexameric ATPase complex composed at least of AIRIM, AFG2A, AFG2B and CINP. Associates with pre-60S ribosomal particles.</text>
</comment>
<dbReference type="FunFam" id="3.40.50.300:FF:001081">
    <property type="entry name" value="Spermatogenesis-associated protein 5-like protein 1"/>
    <property type="match status" value="1"/>
</dbReference>
<dbReference type="Pfam" id="PF17862">
    <property type="entry name" value="AAA_lid_3"/>
    <property type="match status" value="2"/>
</dbReference>
<proteinExistence type="inferred from homology"/>
<keyword evidence="7" id="KW-0547">Nucleotide-binding</keyword>
<evidence type="ECO:0000256" key="13">
    <source>
        <dbReference type="ARBA" id="ARBA00053521"/>
    </source>
</evidence>
<comment type="subcellular location">
    <subcellularLocation>
        <location evidence="2">Cytoplasm</location>
        <location evidence="2">Cytoskeleton</location>
        <location evidence="2">Spindle</location>
    </subcellularLocation>
    <subcellularLocation>
        <location evidence="1">Nucleus</location>
    </subcellularLocation>
</comment>
<dbReference type="AlphaFoldDB" id="A0A6B0RAY8"/>
<dbReference type="InterPro" id="IPR041569">
    <property type="entry name" value="AAA_lid_3"/>
</dbReference>
<evidence type="ECO:0000256" key="8">
    <source>
        <dbReference type="ARBA" id="ARBA00022801"/>
    </source>
</evidence>
<evidence type="ECO:0000256" key="16">
    <source>
        <dbReference type="ARBA" id="ARBA00073855"/>
    </source>
</evidence>
<dbReference type="EC" id="3.6.4.10" evidence="3"/>
<dbReference type="InterPro" id="IPR027417">
    <property type="entry name" value="P-loop_NTPase"/>
</dbReference>
<dbReference type="InterPro" id="IPR003593">
    <property type="entry name" value="AAA+_ATPase"/>
</dbReference>
<evidence type="ECO:0000256" key="17">
    <source>
        <dbReference type="ARBA" id="ARBA00075287"/>
    </source>
</evidence>
<feature type="domain" description="AAA+ ATPase" evidence="21">
    <location>
        <begin position="233"/>
        <end position="372"/>
    </location>
</feature>
<dbReference type="SUPFAM" id="SSF52540">
    <property type="entry name" value="P-loop containing nucleoside triphosphate hydrolases"/>
    <property type="match status" value="2"/>
</dbReference>
<keyword evidence="5" id="KW-0690">Ribosome biogenesis</keyword>
<evidence type="ECO:0000256" key="2">
    <source>
        <dbReference type="ARBA" id="ARBA00004186"/>
    </source>
</evidence>
<organism evidence="22 23">
    <name type="scientific">Bos mutus</name>
    <name type="common">wild yak</name>
    <dbReference type="NCBI Taxonomy" id="72004"/>
    <lineage>
        <taxon>Eukaryota</taxon>
        <taxon>Metazoa</taxon>
        <taxon>Chordata</taxon>
        <taxon>Craniata</taxon>
        <taxon>Vertebrata</taxon>
        <taxon>Euteleostomi</taxon>
        <taxon>Mammalia</taxon>
        <taxon>Eutheria</taxon>
        <taxon>Laurasiatheria</taxon>
        <taxon>Artiodactyla</taxon>
        <taxon>Ruminantia</taxon>
        <taxon>Pecora</taxon>
        <taxon>Bovidae</taxon>
        <taxon>Bovinae</taxon>
        <taxon>Bos</taxon>
    </lineage>
</organism>
<dbReference type="Proteomes" id="UP000322234">
    <property type="component" value="Unassembled WGS sequence"/>
</dbReference>
<protein>
    <recommendedName>
        <fullName evidence="16">ATPase family gene 2 protein homolog B</fullName>
        <ecNumber evidence="3">3.6.4.10</ecNumber>
    </recommendedName>
    <alternativeName>
        <fullName evidence="18">AFG2 AAA ATPase homolog B</fullName>
    </alternativeName>
    <alternativeName>
        <fullName evidence="17">Ribosome biogenesis protein SPATA5L1</fullName>
    </alternativeName>
    <alternativeName>
        <fullName evidence="19">Spermatogenesis-associated protein 5-like protein 1</fullName>
    </alternativeName>
</protein>
<dbReference type="PANTHER" id="PTHR23077:SF194">
    <property type="entry name" value="ATPASE FAMILY GENE 2 PROTEIN HOMOLOG B"/>
    <property type="match status" value="1"/>
</dbReference>
<dbReference type="GO" id="GO:0051228">
    <property type="term" value="P:mitotic spindle disassembly"/>
    <property type="evidence" value="ECO:0007669"/>
    <property type="project" value="TreeGrafter"/>
</dbReference>
<evidence type="ECO:0000256" key="7">
    <source>
        <dbReference type="ARBA" id="ARBA00022741"/>
    </source>
</evidence>
<dbReference type="GO" id="GO:0030970">
    <property type="term" value="P:retrograde protein transport, ER to cytosol"/>
    <property type="evidence" value="ECO:0007669"/>
    <property type="project" value="TreeGrafter"/>
</dbReference>
<evidence type="ECO:0000313" key="22">
    <source>
        <dbReference type="EMBL" id="MXQ86161.1"/>
    </source>
</evidence>
<evidence type="ECO:0000256" key="4">
    <source>
        <dbReference type="ARBA" id="ARBA00022490"/>
    </source>
</evidence>
<evidence type="ECO:0000313" key="23">
    <source>
        <dbReference type="Proteomes" id="UP000322234"/>
    </source>
</evidence>
<dbReference type="GO" id="GO:0005634">
    <property type="term" value="C:nucleus"/>
    <property type="evidence" value="ECO:0007669"/>
    <property type="project" value="UniProtKB-SubCell"/>
</dbReference>
<dbReference type="FunFam" id="1.10.8.60:FF:000075">
    <property type="entry name" value="Spermatogenesis-associated protein 5-like protein 1"/>
    <property type="match status" value="1"/>
</dbReference>
<reference evidence="22" key="1">
    <citation type="submission" date="2019-10" db="EMBL/GenBank/DDBJ databases">
        <title>The sequence and de novo assembly of the wild yak genome.</title>
        <authorList>
            <person name="Liu Y."/>
        </authorList>
    </citation>
    <scope>NUCLEOTIDE SEQUENCE [LARGE SCALE GENOMIC DNA]</scope>
    <source>
        <strain evidence="22">WY2019</strain>
    </source>
</reference>
<feature type="domain" description="AAA+ ATPase" evidence="21">
    <location>
        <begin position="499"/>
        <end position="668"/>
    </location>
</feature>
<dbReference type="FunFam" id="1.10.8.60:FF:000038">
    <property type="entry name" value="spermatogenesis-associated protein 5-like protein 1"/>
    <property type="match status" value="1"/>
</dbReference>
<dbReference type="Pfam" id="PF00004">
    <property type="entry name" value="AAA"/>
    <property type="match status" value="2"/>
</dbReference>
<dbReference type="GO" id="GO:0005524">
    <property type="term" value="F:ATP binding"/>
    <property type="evidence" value="ECO:0007669"/>
    <property type="project" value="UniProtKB-KW"/>
</dbReference>
<evidence type="ECO:0000256" key="19">
    <source>
        <dbReference type="ARBA" id="ARBA00084032"/>
    </source>
</evidence>
<evidence type="ECO:0000256" key="1">
    <source>
        <dbReference type="ARBA" id="ARBA00004123"/>
    </source>
</evidence>
<keyword evidence="11" id="KW-0206">Cytoskeleton</keyword>
<dbReference type="GO" id="GO:0016887">
    <property type="term" value="F:ATP hydrolysis activity"/>
    <property type="evidence" value="ECO:0007669"/>
    <property type="project" value="InterPro"/>
</dbReference>
<dbReference type="Gene3D" id="3.40.50.300">
    <property type="entry name" value="P-loop containing nucleotide triphosphate hydrolases"/>
    <property type="match status" value="2"/>
</dbReference>
<evidence type="ECO:0000256" key="3">
    <source>
        <dbReference type="ARBA" id="ARBA00012554"/>
    </source>
</evidence>
<evidence type="ECO:0000256" key="20">
    <source>
        <dbReference type="SAM" id="MobiDB-lite"/>
    </source>
</evidence>
<dbReference type="InterPro" id="IPR003959">
    <property type="entry name" value="ATPase_AAA_core"/>
</dbReference>
<evidence type="ECO:0000256" key="6">
    <source>
        <dbReference type="ARBA" id="ARBA00022737"/>
    </source>
</evidence>
<evidence type="ECO:0000259" key="21">
    <source>
        <dbReference type="SMART" id="SM00382"/>
    </source>
</evidence>
<evidence type="ECO:0000256" key="14">
    <source>
        <dbReference type="ARBA" id="ARBA00061477"/>
    </source>
</evidence>
<evidence type="ECO:0000256" key="18">
    <source>
        <dbReference type="ARBA" id="ARBA00082436"/>
    </source>
</evidence>
<keyword evidence="12" id="KW-0539">Nucleus</keyword>
<dbReference type="EMBL" id="VBQZ03000031">
    <property type="protein sequence ID" value="MXQ86161.1"/>
    <property type="molecule type" value="Genomic_DNA"/>
</dbReference>
<dbReference type="GO" id="GO:0005829">
    <property type="term" value="C:cytosol"/>
    <property type="evidence" value="ECO:0007669"/>
    <property type="project" value="TreeGrafter"/>
</dbReference>
<evidence type="ECO:0000256" key="10">
    <source>
        <dbReference type="ARBA" id="ARBA00022990"/>
    </source>
</evidence>
<evidence type="ECO:0000256" key="9">
    <source>
        <dbReference type="ARBA" id="ARBA00022840"/>
    </source>
</evidence>
<keyword evidence="8" id="KW-0378">Hydrolase</keyword>
<evidence type="ECO:0000256" key="15">
    <source>
        <dbReference type="ARBA" id="ARBA00065200"/>
    </source>
</evidence>
<evidence type="ECO:0000256" key="11">
    <source>
        <dbReference type="ARBA" id="ARBA00023212"/>
    </source>
</evidence>
<dbReference type="PANTHER" id="PTHR23077">
    <property type="entry name" value="AAA-FAMILY ATPASE"/>
    <property type="match status" value="1"/>
</dbReference>
<dbReference type="SMART" id="SM00382">
    <property type="entry name" value="AAA"/>
    <property type="match status" value="2"/>
</dbReference>
<comment type="similarity">
    <text evidence="14">Belongs to the AAA ATPase family. AFG2 subfamily.</text>
</comment>
<comment type="caution">
    <text evidence="22">The sequence shown here is derived from an EMBL/GenBank/DDBJ whole genome shotgun (WGS) entry which is preliminary data.</text>
</comment>
<keyword evidence="9" id="KW-0067">ATP-binding</keyword>
<dbReference type="GO" id="GO:0031593">
    <property type="term" value="F:polyubiquitin modification-dependent protein binding"/>
    <property type="evidence" value="ECO:0007669"/>
    <property type="project" value="TreeGrafter"/>
</dbReference>